<gene>
    <name evidence="2" type="ORF">WJX74_006375</name>
</gene>
<name>A0AAW1QDP9_9CHLO</name>
<accession>A0AAW1QDP9</accession>
<comment type="caution">
    <text evidence="2">The sequence shown here is derived from an EMBL/GenBank/DDBJ whole genome shotgun (WGS) entry which is preliminary data.</text>
</comment>
<feature type="region of interest" description="Disordered" evidence="1">
    <location>
        <begin position="1"/>
        <end position="26"/>
    </location>
</feature>
<dbReference type="AlphaFoldDB" id="A0AAW1QDP9"/>
<dbReference type="SUPFAM" id="SSF82171">
    <property type="entry name" value="DPP6 N-terminal domain-like"/>
    <property type="match status" value="1"/>
</dbReference>
<feature type="compositionally biased region" description="Polar residues" evidence="1">
    <location>
        <begin position="12"/>
        <end position="23"/>
    </location>
</feature>
<organism evidence="2 3">
    <name type="scientific">Apatococcus lobatus</name>
    <dbReference type="NCBI Taxonomy" id="904363"/>
    <lineage>
        <taxon>Eukaryota</taxon>
        <taxon>Viridiplantae</taxon>
        <taxon>Chlorophyta</taxon>
        <taxon>core chlorophytes</taxon>
        <taxon>Trebouxiophyceae</taxon>
        <taxon>Chlorellales</taxon>
        <taxon>Chlorellaceae</taxon>
        <taxon>Apatococcus</taxon>
    </lineage>
</organism>
<sequence>MGKTHTPPRAATTWSGNSKSRLPSTGGVRLLQLRPESEGCIVLCTRTRGLRTCRQTLKLKARLHEVSEALREHVLPCLTFLELLLLGRTCMDWYNIIASTPIQQLPARSLKGLLPPGLTSGKSFRQVFQQRRSLVAKLRGKAPFHANILQLAFPDSKILRVAWSPQKDLDSRSRWILVEHNPWDQLYHHHPRMAECSMHVVNLGTEAFAESSEAADLGKFSGLFGPQAGHQHILTALAYHRLSAAWTVDGKHIAVTSAATSDPGGDELFNQRPILTLALRKLDNTGAASFEQVVSLDGHGLSAVNTAGDAVLLAVWTSDAADEDDYKQSVACHSLPGLQQRFAAGSPPDLLMAPPLAGTRSRKAASEITWAANGTLFAVHWIESTMTDDNIGRRALISISHAFSIHRASDGACQHVREFQNDPDFWPEAGIHWDPSSSYLILLTQEGSVMCIRQPQQGETWVSTCKQRGAQDDPDCEASVAWQGSPNGQSLCVVDDYHPDDSKAEDECPFFSRATILDSSTGSISHQYCLSAVRVDDSFDAESLHAPGFLTAGLCSL</sequence>
<dbReference type="Proteomes" id="UP001438707">
    <property type="component" value="Unassembled WGS sequence"/>
</dbReference>
<dbReference type="EMBL" id="JALJOS010000046">
    <property type="protein sequence ID" value="KAK9819532.1"/>
    <property type="molecule type" value="Genomic_DNA"/>
</dbReference>
<evidence type="ECO:0000313" key="2">
    <source>
        <dbReference type="EMBL" id="KAK9819532.1"/>
    </source>
</evidence>
<proteinExistence type="predicted"/>
<reference evidence="2 3" key="1">
    <citation type="journal article" date="2024" name="Nat. Commun.">
        <title>Phylogenomics reveals the evolutionary origins of lichenization in chlorophyte algae.</title>
        <authorList>
            <person name="Puginier C."/>
            <person name="Libourel C."/>
            <person name="Otte J."/>
            <person name="Skaloud P."/>
            <person name="Haon M."/>
            <person name="Grisel S."/>
            <person name="Petersen M."/>
            <person name="Berrin J.G."/>
            <person name="Delaux P.M."/>
            <person name="Dal Grande F."/>
            <person name="Keller J."/>
        </authorList>
    </citation>
    <scope>NUCLEOTIDE SEQUENCE [LARGE SCALE GENOMIC DNA]</scope>
    <source>
        <strain evidence="2 3">SAG 2145</strain>
    </source>
</reference>
<evidence type="ECO:0000256" key="1">
    <source>
        <dbReference type="SAM" id="MobiDB-lite"/>
    </source>
</evidence>
<protein>
    <submittedName>
        <fullName evidence="2">Uncharacterized protein</fullName>
    </submittedName>
</protein>
<keyword evidence="3" id="KW-1185">Reference proteome</keyword>
<evidence type="ECO:0000313" key="3">
    <source>
        <dbReference type="Proteomes" id="UP001438707"/>
    </source>
</evidence>